<comment type="caution">
    <text evidence="3">The sequence shown here is derived from an EMBL/GenBank/DDBJ whole genome shotgun (WGS) entry which is preliminary data.</text>
</comment>
<proteinExistence type="predicted"/>
<feature type="coiled-coil region" evidence="1">
    <location>
        <begin position="61"/>
        <end position="88"/>
    </location>
</feature>
<dbReference type="AlphaFoldDB" id="A0A9P7Q5E4"/>
<evidence type="ECO:0000256" key="1">
    <source>
        <dbReference type="SAM" id="Coils"/>
    </source>
</evidence>
<protein>
    <recommendedName>
        <fullName evidence="5">Pentatricopeptide repeat domain-containing protein</fullName>
    </recommendedName>
</protein>
<evidence type="ECO:0000313" key="4">
    <source>
        <dbReference type="Proteomes" id="UP000732380"/>
    </source>
</evidence>
<gene>
    <name evidence="3" type="ORF">E4U13_004785</name>
</gene>
<reference evidence="3 4" key="1">
    <citation type="journal article" date="2020" name="bioRxiv">
        <title>Whole genome comparisons of ergot fungi reveals the divergence and evolution of species within the genus Claviceps are the result of varying mechanisms driving genome evolution and host range expansion.</title>
        <authorList>
            <person name="Wyka S.A."/>
            <person name="Mondo S.J."/>
            <person name="Liu M."/>
            <person name="Dettman J."/>
            <person name="Nalam V."/>
            <person name="Broders K.D."/>
        </authorList>
    </citation>
    <scope>NUCLEOTIDE SEQUENCE [LARGE SCALE GENOMIC DNA]</scope>
    <source>
        <strain evidence="3 4">LM576</strain>
    </source>
</reference>
<sequence length="683" mass="77080">MQSLWARVGQARHCGCRACSTATGGIGRRATGVAGRRRATLAEIVTACYSSIFATAAVVDAIRKDDRRKELDRQLDEARKELSDLRERSPNTVLINSPSSKLTIDQMDDVWGTLKGIYRRRPYMKEIHQPATITASELISSLNTDFYNAVSETSLRAMRQIDYEQLERDLETEEVDTNLVFRVPLNEIHIQRDSAAMHQVVQKLLRRVEESLGKRATQQSPTFVEAQLMAAEGRTNYSYPFVNPVRAAENSTILNRRIRALASAEHLDLGERIGRICYNLLVSAYPPDTHTYNTLIVAFDKHGHHLLSDVVVRSFFFERLLRPTPSTFTAIMNHYKTRQNHGQFLRCIARVSGVDAVTGAKVRRRHTGDVAQWPLLQTWAADKRIQTRTGRWHWEHSTLSTKLVETMLVGLLHFKLFSDAATLFLSCVRSGISLSTKSMAHVFDECISALDWRAAVQMIRGLMYNLQEWKTLLSQIDEVSAAYLLGRTSALIDLCGLGNTGQGGKLGLKRLQKLGISLPHRTQFLEYMAEAKLLFPSKEAAGFQTLGDGGCEELRASKRRLLQLESLLKECEYIRKRTHSIESKLLKRHFPTWYRIPMASFIGATALQRSMELSHEMRQVLGPIDLSTSRRRPRVRAKKVAKDDASLRDDASLSGEGPLKLLLRMSTPSREETPGMSDEVATT</sequence>
<dbReference type="Proteomes" id="UP000732380">
    <property type="component" value="Unassembled WGS sequence"/>
</dbReference>
<feature type="region of interest" description="Disordered" evidence="2">
    <location>
        <begin position="632"/>
        <end position="683"/>
    </location>
</feature>
<name>A0A9P7Q5E4_9HYPO</name>
<evidence type="ECO:0000256" key="2">
    <source>
        <dbReference type="SAM" id="MobiDB-lite"/>
    </source>
</evidence>
<keyword evidence="4" id="KW-1185">Reference proteome</keyword>
<dbReference type="EMBL" id="SRQM01000038">
    <property type="protein sequence ID" value="KAG6121423.1"/>
    <property type="molecule type" value="Genomic_DNA"/>
</dbReference>
<evidence type="ECO:0008006" key="5">
    <source>
        <dbReference type="Google" id="ProtNLM"/>
    </source>
</evidence>
<accession>A0A9P7Q5E4</accession>
<evidence type="ECO:0000313" key="3">
    <source>
        <dbReference type="EMBL" id="KAG6121423.1"/>
    </source>
</evidence>
<keyword evidence="1" id="KW-0175">Coiled coil</keyword>
<organism evidence="3 4">
    <name type="scientific">Claviceps humidiphila</name>
    <dbReference type="NCBI Taxonomy" id="1294629"/>
    <lineage>
        <taxon>Eukaryota</taxon>
        <taxon>Fungi</taxon>
        <taxon>Dikarya</taxon>
        <taxon>Ascomycota</taxon>
        <taxon>Pezizomycotina</taxon>
        <taxon>Sordariomycetes</taxon>
        <taxon>Hypocreomycetidae</taxon>
        <taxon>Hypocreales</taxon>
        <taxon>Clavicipitaceae</taxon>
        <taxon>Claviceps</taxon>
    </lineage>
</organism>
<feature type="compositionally biased region" description="Basic and acidic residues" evidence="2">
    <location>
        <begin position="640"/>
        <end position="651"/>
    </location>
</feature>